<feature type="region of interest" description="Disordered" evidence="1">
    <location>
        <begin position="173"/>
        <end position="193"/>
    </location>
</feature>
<organism evidence="2">
    <name type="scientific">Musca domestica</name>
    <name type="common">House fly</name>
    <dbReference type="NCBI Taxonomy" id="7370"/>
    <lineage>
        <taxon>Eukaryota</taxon>
        <taxon>Metazoa</taxon>
        <taxon>Ecdysozoa</taxon>
        <taxon>Arthropoda</taxon>
        <taxon>Hexapoda</taxon>
        <taxon>Insecta</taxon>
        <taxon>Pterygota</taxon>
        <taxon>Neoptera</taxon>
        <taxon>Endopterygota</taxon>
        <taxon>Diptera</taxon>
        <taxon>Brachycera</taxon>
        <taxon>Muscomorpha</taxon>
        <taxon>Muscoidea</taxon>
        <taxon>Muscidae</taxon>
        <taxon>Musca</taxon>
    </lineage>
</organism>
<evidence type="ECO:0000256" key="1">
    <source>
        <dbReference type="SAM" id="MobiDB-lite"/>
    </source>
</evidence>
<dbReference type="VEuPathDB" id="VectorBase:MDOA006055"/>
<sequence>MSNKVTLSQYFERELLEETSASERNRNDSILMYQGDDDDVPVSLENEEEIDIYTSYASYMSSSDPGSDNILVTIDYGSMDMEDELSIDSLGIVEEEPEESLKKMDYLQVPSQNVHMSKIKKERSKESLIKSSESLLRRVLNPFQVHHVQHTDTATNSAISSMNSLREYNVDTSGDYGSWQQQPESEYSGTGTPREYRYEDLIKDERINDGNNYCDDDDGDNVGDIGGDIIINRVEEDDDVDDLVDFSYDVALSARWSSDSVNRYYRSVDYLN</sequence>
<proteinExistence type="evidence at transcript level"/>
<dbReference type="VEuPathDB" id="VectorBase:MDOMA2_000106"/>
<name>T1PJQ6_MUSDO</name>
<accession>T1PJQ6</accession>
<reference evidence="2" key="1">
    <citation type="submission" date="2012-08" db="EMBL/GenBank/DDBJ databases">
        <title>Transcriptome of adult Musca domestica launches a platform for comparative house fly gene expression and characterization of differential gene expression among resistant and susceptible house flies.</title>
        <authorList>
            <person name="Liu N."/>
            <person name="Zhang L."/>
            <person name="Li M."/>
            <person name="Reid W."/>
        </authorList>
    </citation>
    <scope>NUCLEOTIDE SEQUENCE</scope>
    <source>
        <strain evidence="2">ALHF</strain>
        <tissue evidence="2">Whole body</tissue>
    </source>
</reference>
<evidence type="ECO:0000313" key="2">
    <source>
        <dbReference type="EMBL" id="AFP62964.1"/>
    </source>
</evidence>
<protein>
    <submittedName>
        <fullName evidence="2">Subunit 21 of Mediator complex</fullName>
    </submittedName>
</protein>
<feature type="compositionally biased region" description="Polar residues" evidence="1">
    <location>
        <begin position="178"/>
        <end position="191"/>
    </location>
</feature>
<dbReference type="AlphaFoldDB" id="T1PJQ6"/>
<dbReference type="EMBL" id="KA648335">
    <property type="protein sequence ID" value="AFP62964.1"/>
    <property type="molecule type" value="mRNA"/>
</dbReference>